<dbReference type="Pfam" id="PF00596">
    <property type="entry name" value="Aldolase_II"/>
    <property type="match status" value="1"/>
</dbReference>
<evidence type="ECO:0000259" key="1">
    <source>
        <dbReference type="SMART" id="SM01007"/>
    </source>
</evidence>
<dbReference type="RefSeq" id="WP_055112869.1">
    <property type="nucleotide sequence ID" value="NZ_CXWA01000001.1"/>
</dbReference>
<feature type="domain" description="Class II aldolase/adducin N-terminal" evidence="1">
    <location>
        <begin position="15"/>
        <end position="204"/>
    </location>
</feature>
<dbReference type="InterPro" id="IPR036409">
    <property type="entry name" value="Aldolase_II/adducin_N_sf"/>
</dbReference>
<evidence type="ECO:0000313" key="3">
    <source>
        <dbReference type="Proteomes" id="UP000049983"/>
    </source>
</evidence>
<dbReference type="SUPFAM" id="SSF53639">
    <property type="entry name" value="AraD/HMP-PK domain-like"/>
    <property type="match status" value="1"/>
</dbReference>
<reference evidence="3" key="1">
    <citation type="submission" date="2015-07" db="EMBL/GenBank/DDBJ databases">
        <authorList>
            <person name="Rodrigo-Torres Lidia"/>
            <person name="Arahal R.David."/>
        </authorList>
    </citation>
    <scope>NUCLEOTIDE SEQUENCE [LARGE SCALE GENOMIC DNA]</scope>
    <source>
        <strain evidence="3">CECT 5096</strain>
    </source>
</reference>
<dbReference type="OrthoDB" id="9814830at2"/>
<accession>A0A0M6ZZ93</accession>
<dbReference type="Gene3D" id="3.40.225.10">
    <property type="entry name" value="Class II aldolase/adducin N-terminal domain"/>
    <property type="match status" value="1"/>
</dbReference>
<dbReference type="AlphaFoldDB" id="A0A0M6ZZ93"/>
<organism evidence="2 3">
    <name type="scientific">Roseibium album</name>
    <dbReference type="NCBI Taxonomy" id="311410"/>
    <lineage>
        <taxon>Bacteria</taxon>
        <taxon>Pseudomonadati</taxon>
        <taxon>Pseudomonadota</taxon>
        <taxon>Alphaproteobacteria</taxon>
        <taxon>Hyphomicrobiales</taxon>
        <taxon>Stappiaceae</taxon>
        <taxon>Roseibium</taxon>
    </lineage>
</organism>
<dbReference type="Proteomes" id="UP000049983">
    <property type="component" value="Unassembled WGS sequence"/>
</dbReference>
<dbReference type="SMART" id="SM01007">
    <property type="entry name" value="Aldolase_II"/>
    <property type="match status" value="1"/>
</dbReference>
<dbReference type="STRING" id="311410.LA5095_01090"/>
<protein>
    <submittedName>
        <fullName evidence="2">Short chain dehydrogenase</fullName>
    </submittedName>
</protein>
<name>A0A0M6ZZ93_9HYPH</name>
<gene>
    <name evidence="2" type="ORF">LA5096_02345</name>
</gene>
<proteinExistence type="predicted"/>
<dbReference type="GeneID" id="97669735"/>
<dbReference type="EMBL" id="CXWC01000010">
    <property type="protein sequence ID" value="CTQ70044.1"/>
    <property type="molecule type" value="Genomic_DNA"/>
</dbReference>
<keyword evidence="3" id="KW-1185">Reference proteome</keyword>
<evidence type="ECO:0000313" key="2">
    <source>
        <dbReference type="EMBL" id="CTQ70044.1"/>
    </source>
</evidence>
<sequence length="356" mass="37991">MNPFLDLRRGREFESLCAVSTELGKDPLQVQGPGGNTSLKKDGRMWIKASGTWLADADERDIMVPVHADRFSAALKTGDERAADTASFLASVEGAPDLHSSIETSVHALLDSPVVLHTHCVATIAIAIRSDAEDLVKDKLADLDAVFIPYQKPGLDLARAIMARATGRTRVLILGNHGLVATGSSAIEAKICLLEVSRRLEPAVDVALAEPDRDWVQSLQDTGWIAAPFQTTQAIAFDDNLLEIASGNSLYPDHVVFLGPGCVIAKDAETVNEAAQRGSQGRSERKLVICPGKGVAVPAASNAATLTLVRAFGDVLVRAAPGSEVTRLTDLQEDELINWDAEKIRQALNTTESASA</sequence>
<dbReference type="InterPro" id="IPR001303">
    <property type="entry name" value="Aldolase_II/adducin_N"/>
</dbReference>